<protein>
    <submittedName>
        <fullName evidence="2">Uncharacterized protein</fullName>
    </submittedName>
</protein>
<dbReference type="Proteomes" id="UP000298663">
    <property type="component" value="Unassembled WGS sequence"/>
</dbReference>
<proteinExistence type="predicted"/>
<gene>
    <name evidence="2" type="ORF">L596_008679</name>
</gene>
<comment type="caution">
    <text evidence="2">The sequence shown here is derived from an EMBL/GenBank/DDBJ whole genome shotgun (WGS) entry which is preliminary data.</text>
</comment>
<organism evidence="2 3">
    <name type="scientific">Steinernema carpocapsae</name>
    <name type="common">Entomopathogenic nematode</name>
    <dbReference type="NCBI Taxonomy" id="34508"/>
    <lineage>
        <taxon>Eukaryota</taxon>
        <taxon>Metazoa</taxon>
        <taxon>Ecdysozoa</taxon>
        <taxon>Nematoda</taxon>
        <taxon>Chromadorea</taxon>
        <taxon>Rhabditida</taxon>
        <taxon>Tylenchina</taxon>
        <taxon>Panagrolaimomorpha</taxon>
        <taxon>Strongyloidoidea</taxon>
        <taxon>Steinernematidae</taxon>
        <taxon>Steinernema</taxon>
    </lineage>
</organism>
<keyword evidence="3" id="KW-1185">Reference proteome</keyword>
<name>A0A4U5PDG6_STECR</name>
<reference evidence="2 3" key="1">
    <citation type="journal article" date="2015" name="Genome Biol.">
        <title>Comparative genomics of Steinernema reveals deeply conserved gene regulatory networks.</title>
        <authorList>
            <person name="Dillman A.R."/>
            <person name="Macchietto M."/>
            <person name="Porter C.F."/>
            <person name="Rogers A."/>
            <person name="Williams B."/>
            <person name="Antoshechkin I."/>
            <person name="Lee M.M."/>
            <person name="Goodwin Z."/>
            <person name="Lu X."/>
            <person name="Lewis E.E."/>
            <person name="Goodrich-Blair H."/>
            <person name="Stock S.P."/>
            <person name="Adams B.J."/>
            <person name="Sternberg P.W."/>
            <person name="Mortazavi A."/>
        </authorList>
    </citation>
    <scope>NUCLEOTIDE SEQUENCE [LARGE SCALE GENOMIC DNA]</scope>
    <source>
        <strain evidence="2 3">ALL</strain>
    </source>
</reference>
<feature type="compositionally biased region" description="Basic and acidic residues" evidence="1">
    <location>
        <begin position="111"/>
        <end position="120"/>
    </location>
</feature>
<sequence length="120" mass="13209">MKLLIISIQFHKSSLQNGRRRSQTCRPPSFFKSPEVAPNTLLFSDYDRFDQFARETTSLFAAAPPASAQKTALLKWPPVPNSGETLRSSPPFASGGERAGGDVLGAFGCRQRREAPRTIN</sequence>
<feature type="region of interest" description="Disordered" evidence="1">
    <location>
        <begin position="77"/>
        <end position="120"/>
    </location>
</feature>
<accession>A0A4U5PDG6</accession>
<reference evidence="2 3" key="2">
    <citation type="journal article" date="2019" name="G3 (Bethesda)">
        <title>Hybrid Assembly of the Genome of the Entomopathogenic Nematode Steinernema carpocapsae Identifies the X-Chromosome.</title>
        <authorList>
            <person name="Serra L."/>
            <person name="Macchietto M."/>
            <person name="Macias-Munoz A."/>
            <person name="McGill C.J."/>
            <person name="Rodriguez I.M."/>
            <person name="Rodriguez B."/>
            <person name="Murad R."/>
            <person name="Mortazavi A."/>
        </authorList>
    </citation>
    <scope>NUCLEOTIDE SEQUENCE [LARGE SCALE GENOMIC DNA]</scope>
    <source>
        <strain evidence="2 3">ALL</strain>
    </source>
</reference>
<evidence type="ECO:0000313" key="3">
    <source>
        <dbReference type="Proteomes" id="UP000298663"/>
    </source>
</evidence>
<evidence type="ECO:0000313" key="2">
    <source>
        <dbReference type="EMBL" id="TKR94390.1"/>
    </source>
</evidence>
<evidence type="ECO:0000256" key="1">
    <source>
        <dbReference type="SAM" id="MobiDB-lite"/>
    </source>
</evidence>
<dbReference type="AlphaFoldDB" id="A0A4U5PDG6"/>
<dbReference type="EMBL" id="AZBU02000002">
    <property type="protein sequence ID" value="TKR94390.1"/>
    <property type="molecule type" value="Genomic_DNA"/>
</dbReference>